<evidence type="ECO:0000313" key="2">
    <source>
        <dbReference type="EMBL" id="CAF1548424.1"/>
    </source>
</evidence>
<dbReference type="Proteomes" id="UP000663832">
    <property type="component" value="Unassembled WGS sequence"/>
</dbReference>
<feature type="compositionally biased region" description="Polar residues" evidence="1">
    <location>
        <begin position="1"/>
        <end position="11"/>
    </location>
</feature>
<organism evidence="2 5">
    <name type="scientific">Adineta steineri</name>
    <dbReference type="NCBI Taxonomy" id="433720"/>
    <lineage>
        <taxon>Eukaryota</taxon>
        <taxon>Metazoa</taxon>
        <taxon>Spiralia</taxon>
        <taxon>Gnathifera</taxon>
        <taxon>Rotifera</taxon>
        <taxon>Eurotatoria</taxon>
        <taxon>Bdelloidea</taxon>
        <taxon>Adinetida</taxon>
        <taxon>Adinetidae</taxon>
        <taxon>Adineta</taxon>
    </lineage>
</organism>
<evidence type="ECO:0000256" key="1">
    <source>
        <dbReference type="SAM" id="MobiDB-lite"/>
    </source>
</evidence>
<dbReference type="EMBL" id="CAJNOI010004567">
    <property type="protein sequence ID" value="CAF1548424.1"/>
    <property type="molecule type" value="Genomic_DNA"/>
</dbReference>
<evidence type="ECO:0000313" key="5">
    <source>
        <dbReference type="Proteomes" id="UP000663877"/>
    </source>
</evidence>
<protein>
    <submittedName>
        <fullName evidence="2">Uncharacterized protein</fullName>
    </submittedName>
</protein>
<reference evidence="2" key="1">
    <citation type="submission" date="2021-02" db="EMBL/GenBank/DDBJ databases">
        <authorList>
            <person name="Nowell W R."/>
        </authorList>
    </citation>
    <scope>NUCLEOTIDE SEQUENCE</scope>
</reference>
<dbReference type="Proteomes" id="UP000663877">
    <property type="component" value="Unassembled WGS sequence"/>
</dbReference>
<name>A0A815WVX9_9BILA</name>
<sequence>MSIPNSTTDQPNMEIEDQGDFEEHLNESRTQVQVDGRWKMPRMRPWNRFQNPFGGDPLFETVMNGGGSAAACDTYASSGDAGGIAASGGDAGDIAASGGGSIVAADAEANGAVVHIIHFI</sequence>
<dbReference type="AlphaFoldDB" id="A0A815WVX9"/>
<proteinExistence type="predicted"/>
<comment type="caution">
    <text evidence="2">The sequence shown here is derived from an EMBL/GenBank/DDBJ whole genome shotgun (WGS) entry which is preliminary data.</text>
</comment>
<evidence type="ECO:0000313" key="3">
    <source>
        <dbReference type="EMBL" id="CAF1660221.1"/>
    </source>
</evidence>
<gene>
    <name evidence="2" type="ORF">BJG266_LOCUS46058</name>
    <name evidence="3" type="ORF">QVE165_LOCUS63086</name>
</gene>
<evidence type="ECO:0000313" key="4">
    <source>
        <dbReference type="Proteomes" id="UP000663832"/>
    </source>
</evidence>
<keyword evidence="4" id="KW-1185">Reference proteome</keyword>
<dbReference type="EMBL" id="CAJNOM010004960">
    <property type="protein sequence ID" value="CAF1660221.1"/>
    <property type="molecule type" value="Genomic_DNA"/>
</dbReference>
<feature type="region of interest" description="Disordered" evidence="1">
    <location>
        <begin position="1"/>
        <end position="32"/>
    </location>
</feature>
<accession>A0A815WVX9</accession>